<keyword evidence="3" id="KW-0378">Hydrolase</keyword>
<dbReference type="InterPro" id="IPR035437">
    <property type="entry name" value="SNase_OB-fold_sf"/>
</dbReference>
<accession>A0A1L8CXA5</accession>
<comment type="caution">
    <text evidence="5">The sequence shown here is derived from an EMBL/GenBank/DDBJ whole genome shotgun (WGS) entry which is preliminary data.</text>
</comment>
<dbReference type="PROSITE" id="PS01284">
    <property type="entry name" value="TNASE_2"/>
    <property type="match status" value="1"/>
</dbReference>
<dbReference type="GO" id="GO:0003676">
    <property type="term" value="F:nucleic acid binding"/>
    <property type="evidence" value="ECO:0007669"/>
    <property type="project" value="InterPro"/>
</dbReference>
<dbReference type="PROSITE" id="PS51257">
    <property type="entry name" value="PROKAR_LIPOPROTEIN"/>
    <property type="match status" value="1"/>
</dbReference>
<feature type="domain" description="TNase-like" evidence="4">
    <location>
        <begin position="32"/>
        <end position="177"/>
    </location>
</feature>
<evidence type="ECO:0000313" key="5">
    <source>
        <dbReference type="EMBL" id="GAV23565.1"/>
    </source>
</evidence>
<sequence length="177" mass="20376">MNRRKVRALWFVLLIFAVIIQGCTGAVDASANFIQAKIVKVIDGDTIKVRFSSGKKVNIRLIGVNTPELSHPELGIKEQPYGKEAYKYTKKVLYPGRRVFLEYDVGKQDKYGRDLAYVWLEKPEKVSEGEIRAKMFNAWLLLEGYAQVMTVPPNVKYSKLFVKFQKEARENSRGLWK</sequence>
<dbReference type="GO" id="GO:0004519">
    <property type="term" value="F:endonuclease activity"/>
    <property type="evidence" value="ECO:0007669"/>
    <property type="project" value="UniProtKB-KW"/>
</dbReference>
<dbReference type="EMBL" id="BDJK01000055">
    <property type="protein sequence ID" value="GAV23565.1"/>
    <property type="molecule type" value="Genomic_DNA"/>
</dbReference>
<dbReference type="Pfam" id="PF00565">
    <property type="entry name" value="SNase"/>
    <property type="match status" value="1"/>
</dbReference>
<dbReference type="InterPro" id="IPR016071">
    <property type="entry name" value="Staphylococal_nuclease_OB-fold"/>
</dbReference>
<dbReference type="GO" id="GO:0016787">
    <property type="term" value="F:hydrolase activity"/>
    <property type="evidence" value="ECO:0007669"/>
    <property type="project" value="UniProtKB-KW"/>
</dbReference>
<dbReference type="STRING" id="870242.cpu_20750"/>
<dbReference type="RefSeq" id="WP_075859964.1">
    <property type="nucleotide sequence ID" value="NZ_BDJK01000055.1"/>
</dbReference>
<dbReference type="OrthoDB" id="4376109at2"/>
<evidence type="ECO:0000313" key="6">
    <source>
        <dbReference type="Proteomes" id="UP000187485"/>
    </source>
</evidence>
<evidence type="ECO:0000259" key="4">
    <source>
        <dbReference type="PROSITE" id="PS50830"/>
    </source>
</evidence>
<evidence type="ECO:0000256" key="3">
    <source>
        <dbReference type="ARBA" id="ARBA00022801"/>
    </source>
</evidence>
<gene>
    <name evidence="5" type="ORF">cpu_20750</name>
</gene>
<dbReference type="Gene3D" id="2.40.50.90">
    <property type="match status" value="1"/>
</dbReference>
<evidence type="ECO:0000256" key="2">
    <source>
        <dbReference type="ARBA" id="ARBA00022759"/>
    </source>
</evidence>
<protein>
    <submittedName>
        <fullName evidence="5">Thermonuclease</fullName>
    </submittedName>
</protein>
<dbReference type="SUPFAM" id="SSF50199">
    <property type="entry name" value="Staphylococcal nuclease"/>
    <property type="match status" value="1"/>
</dbReference>
<dbReference type="PROSITE" id="PS50830">
    <property type="entry name" value="TNASE_3"/>
    <property type="match status" value="1"/>
</dbReference>
<keyword evidence="1" id="KW-0540">Nuclease</keyword>
<reference evidence="6" key="1">
    <citation type="submission" date="2016-12" db="EMBL/GenBank/DDBJ databases">
        <title>Draft Genome Sequences od Carboxydothermus pertinax and islandicus, Hydrogenogenic Carboxydotrophic Bacteria.</title>
        <authorList>
            <person name="Fukuyama Y."/>
            <person name="Ohmae K."/>
            <person name="Yoneda Y."/>
            <person name="Yoshida T."/>
            <person name="Sako Y."/>
        </authorList>
    </citation>
    <scope>NUCLEOTIDE SEQUENCE [LARGE SCALE GENOMIC DNA]</scope>
    <source>
        <strain evidence="6">Ug1</strain>
    </source>
</reference>
<evidence type="ECO:0000256" key="1">
    <source>
        <dbReference type="ARBA" id="ARBA00022722"/>
    </source>
</evidence>
<dbReference type="AlphaFoldDB" id="A0A1L8CXA5"/>
<dbReference type="InterPro" id="IPR002071">
    <property type="entry name" value="Thermonucl_AS"/>
</dbReference>
<proteinExistence type="predicted"/>
<keyword evidence="2" id="KW-0255">Endonuclease</keyword>
<dbReference type="PANTHER" id="PTHR12302">
    <property type="entry name" value="EBNA2 BINDING PROTEIN P100"/>
    <property type="match status" value="1"/>
</dbReference>
<dbReference type="PANTHER" id="PTHR12302:SF3">
    <property type="entry name" value="SERINE_THREONINE-PROTEIN KINASE 31"/>
    <property type="match status" value="1"/>
</dbReference>
<organism evidence="5 6">
    <name type="scientific">Carboxydothermus pertinax</name>
    <dbReference type="NCBI Taxonomy" id="870242"/>
    <lineage>
        <taxon>Bacteria</taxon>
        <taxon>Bacillati</taxon>
        <taxon>Bacillota</taxon>
        <taxon>Clostridia</taxon>
        <taxon>Thermoanaerobacterales</taxon>
        <taxon>Thermoanaerobacteraceae</taxon>
        <taxon>Carboxydothermus</taxon>
    </lineage>
</organism>
<keyword evidence="6" id="KW-1185">Reference proteome</keyword>
<dbReference type="SMART" id="SM00318">
    <property type="entry name" value="SNc"/>
    <property type="match status" value="1"/>
</dbReference>
<dbReference type="Proteomes" id="UP000187485">
    <property type="component" value="Unassembled WGS sequence"/>
</dbReference>
<name>A0A1L8CXA5_9THEO</name>